<keyword evidence="2" id="KW-1185">Reference proteome</keyword>
<dbReference type="InParanoid" id="M4B496"/>
<reference evidence="1" key="2">
    <citation type="submission" date="2015-06" db="UniProtKB">
        <authorList>
            <consortium name="EnsemblProtists"/>
        </authorList>
    </citation>
    <scope>IDENTIFICATION</scope>
    <source>
        <strain evidence="1">Emoy2</strain>
    </source>
</reference>
<protein>
    <submittedName>
        <fullName evidence="1">Uncharacterized protein</fullName>
    </submittedName>
</protein>
<dbReference type="EMBL" id="JH598253">
    <property type="status" value="NOT_ANNOTATED_CDS"/>
    <property type="molecule type" value="Genomic_DNA"/>
</dbReference>
<proteinExistence type="predicted"/>
<sequence length="94" mass="11515">MVGDHAVHLETWGTEYRLFPIVHVSKLKRVDQVDFESWYENWRRSKTKLKRFCKQYWDPSWVDELDLNCGALLREFERKQTSHNRFEAMQSHEN</sequence>
<dbReference type="VEuPathDB" id="FungiDB:HpaG801095"/>
<dbReference type="EnsemblProtists" id="HpaT801095">
    <property type="protein sequence ID" value="HpaP801095"/>
    <property type="gene ID" value="HpaG801095"/>
</dbReference>
<dbReference type="Proteomes" id="UP000011713">
    <property type="component" value="Unassembled WGS sequence"/>
</dbReference>
<dbReference type="OMA" id="AMQSHEN"/>
<name>M4B496_HYAAE</name>
<evidence type="ECO:0000313" key="2">
    <source>
        <dbReference type="Proteomes" id="UP000011713"/>
    </source>
</evidence>
<accession>M4B496</accession>
<organism evidence="1 2">
    <name type="scientific">Hyaloperonospora arabidopsidis (strain Emoy2)</name>
    <name type="common">Downy mildew agent</name>
    <name type="synonym">Peronospora arabidopsidis</name>
    <dbReference type="NCBI Taxonomy" id="559515"/>
    <lineage>
        <taxon>Eukaryota</taxon>
        <taxon>Sar</taxon>
        <taxon>Stramenopiles</taxon>
        <taxon>Oomycota</taxon>
        <taxon>Peronosporomycetes</taxon>
        <taxon>Peronosporales</taxon>
        <taxon>Peronosporaceae</taxon>
        <taxon>Hyaloperonospora</taxon>
    </lineage>
</organism>
<reference evidence="2" key="1">
    <citation type="journal article" date="2010" name="Science">
        <title>Signatures of adaptation to obligate biotrophy in the Hyaloperonospora arabidopsidis genome.</title>
        <authorList>
            <person name="Baxter L."/>
            <person name="Tripathy S."/>
            <person name="Ishaque N."/>
            <person name="Boot N."/>
            <person name="Cabral A."/>
            <person name="Kemen E."/>
            <person name="Thines M."/>
            <person name="Ah-Fong A."/>
            <person name="Anderson R."/>
            <person name="Badejoko W."/>
            <person name="Bittner-Eddy P."/>
            <person name="Boore J.L."/>
            <person name="Chibucos M.C."/>
            <person name="Coates M."/>
            <person name="Dehal P."/>
            <person name="Delehaunty K."/>
            <person name="Dong S."/>
            <person name="Downton P."/>
            <person name="Dumas B."/>
            <person name="Fabro G."/>
            <person name="Fronick C."/>
            <person name="Fuerstenberg S.I."/>
            <person name="Fulton L."/>
            <person name="Gaulin E."/>
            <person name="Govers F."/>
            <person name="Hughes L."/>
            <person name="Humphray S."/>
            <person name="Jiang R.H."/>
            <person name="Judelson H."/>
            <person name="Kamoun S."/>
            <person name="Kyung K."/>
            <person name="Meijer H."/>
            <person name="Minx P."/>
            <person name="Morris P."/>
            <person name="Nelson J."/>
            <person name="Phuntumart V."/>
            <person name="Qutob D."/>
            <person name="Rehmany A."/>
            <person name="Rougon-Cardoso A."/>
            <person name="Ryden P."/>
            <person name="Torto-Alalibo T."/>
            <person name="Studholme D."/>
            <person name="Wang Y."/>
            <person name="Win J."/>
            <person name="Wood J."/>
            <person name="Clifton S.W."/>
            <person name="Rogers J."/>
            <person name="Van den Ackerveken G."/>
            <person name="Jones J.D."/>
            <person name="McDowell J.M."/>
            <person name="Beynon J."/>
            <person name="Tyler B.M."/>
        </authorList>
    </citation>
    <scope>NUCLEOTIDE SEQUENCE [LARGE SCALE GENOMIC DNA]</scope>
    <source>
        <strain evidence="2">Emoy2</strain>
    </source>
</reference>
<dbReference type="AlphaFoldDB" id="M4B496"/>
<evidence type="ECO:0000313" key="1">
    <source>
        <dbReference type="EnsemblProtists" id="HpaP801095"/>
    </source>
</evidence>
<dbReference type="HOGENOM" id="CLU_2390724_0_0_1"/>